<gene>
    <name evidence="4" type="ORF">F8O01_00505</name>
</gene>
<dbReference type="Gene3D" id="3.40.109.10">
    <property type="entry name" value="NADH Oxidase"/>
    <property type="match status" value="1"/>
</dbReference>
<sequence>MTTAAPTETEFDVTPILAERWSPRGYDAAFELSDADVAVLLEAARWSPSHSNSQPWKFVFARRGSADFDAVVEALAPGNRTWAGRASALVVAVVETERDGKALPWGLYDLGQSVAHLTVQASALGLATRQMAGFAADRIVSSFELPATLEPRAVIAVGRWSHADDVPEAVREFDELAPSRRSRKPLDEVLLRPVAGAALDVPDIDGR</sequence>
<evidence type="ECO:0000256" key="2">
    <source>
        <dbReference type="ARBA" id="ARBA00023002"/>
    </source>
</evidence>
<evidence type="ECO:0000313" key="5">
    <source>
        <dbReference type="Proteomes" id="UP000467240"/>
    </source>
</evidence>
<reference evidence="4 5" key="1">
    <citation type="submission" date="2019-09" db="EMBL/GenBank/DDBJ databases">
        <title>Phylogeny of genus Pseudoclavibacter and closely related genus.</title>
        <authorList>
            <person name="Li Y."/>
        </authorList>
    </citation>
    <scope>NUCLEOTIDE SEQUENCE [LARGE SCALE GENOMIC DNA]</scope>
    <source>
        <strain evidence="4 5">DSM 23821</strain>
    </source>
</reference>
<dbReference type="InterPro" id="IPR029479">
    <property type="entry name" value="Nitroreductase"/>
</dbReference>
<evidence type="ECO:0000256" key="1">
    <source>
        <dbReference type="ARBA" id="ARBA00007118"/>
    </source>
</evidence>
<dbReference type="OrthoDB" id="9802510at2"/>
<keyword evidence="2" id="KW-0560">Oxidoreductase</keyword>
<dbReference type="RefSeq" id="WP_158038897.1">
    <property type="nucleotide sequence ID" value="NZ_JACCFV010000001.1"/>
</dbReference>
<comment type="caution">
    <text evidence="4">The sequence shown here is derived from an EMBL/GenBank/DDBJ whole genome shotgun (WGS) entry which is preliminary data.</text>
</comment>
<comment type="similarity">
    <text evidence="1">Belongs to the nitroreductase family.</text>
</comment>
<evidence type="ECO:0000259" key="3">
    <source>
        <dbReference type="Pfam" id="PF00881"/>
    </source>
</evidence>
<organism evidence="4 5">
    <name type="scientific">Pseudoclavibacter chungangensis</name>
    <dbReference type="NCBI Taxonomy" id="587635"/>
    <lineage>
        <taxon>Bacteria</taxon>
        <taxon>Bacillati</taxon>
        <taxon>Actinomycetota</taxon>
        <taxon>Actinomycetes</taxon>
        <taxon>Micrococcales</taxon>
        <taxon>Microbacteriaceae</taxon>
        <taxon>Pseudoclavibacter</taxon>
    </lineage>
</organism>
<dbReference type="GO" id="GO:0016491">
    <property type="term" value="F:oxidoreductase activity"/>
    <property type="evidence" value="ECO:0007669"/>
    <property type="project" value="UniProtKB-KW"/>
</dbReference>
<dbReference type="EMBL" id="WBJZ01000001">
    <property type="protein sequence ID" value="KAB1662465.1"/>
    <property type="molecule type" value="Genomic_DNA"/>
</dbReference>
<dbReference type="Pfam" id="PF00881">
    <property type="entry name" value="Nitroreductase"/>
    <property type="match status" value="1"/>
</dbReference>
<dbReference type="PANTHER" id="PTHR43673">
    <property type="entry name" value="NAD(P)H NITROREDUCTASE YDGI-RELATED"/>
    <property type="match status" value="1"/>
</dbReference>
<accession>A0A7J5C1T9</accession>
<proteinExistence type="inferred from homology"/>
<dbReference type="PANTHER" id="PTHR43673:SF10">
    <property type="entry name" value="NADH DEHYDROGENASE_NAD(P)H NITROREDUCTASE XCC3605-RELATED"/>
    <property type="match status" value="1"/>
</dbReference>
<keyword evidence="5" id="KW-1185">Reference proteome</keyword>
<dbReference type="AlphaFoldDB" id="A0A7J5C1T9"/>
<evidence type="ECO:0000313" key="4">
    <source>
        <dbReference type="EMBL" id="KAB1662465.1"/>
    </source>
</evidence>
<dbReference type="SUPFAM" id="SSF55469">
    <property type="entry name" value="FMN-dependent nitroreductase-like"/>
    <property type="match status" value="1"/>
</dbReference>
<name>A0A7J5C1T9_9MICO</name>
<dbReference type="CDD" id="cd02138">
    <property type="entry name" value="TdsD-like"/>
    <property type="match status" value="1"/>
</dbReference>
<dbReference type="InterPro" id="IPR000415">
    <property type="entry name" value="Nitroreductase-like"/>
</dbReference>
<protein>
    <submittedName>
        <fullName evidence="4">Nitroreductase</fullName>
    </submittedName>
</protein>
<dbReference type="Proteomes" id="UP000467240">
    <property type="component" value="Unassembled WGS sequence"/>
</dbReference>
<feature type="domain" description="Nitroreductase" evidence="3">
    <location>
        <begin position="18"/>
        <end position="159"/>
    </location>
</feature>